<dbReference type="AlphaFoldDB" id="A0A409XTU8"/>
<gene>
    <name evidence="1" type="ORF">CVT25_006659</name>
</gene>
<sequence length="174" mass="19056">MRIVEAICREVPQEGGHILVVSIDLSKDGLGTSKLASRLVDMTIDILLIDHKPGDLWGKFERAPAHIAFRKPGMVFSASSDKCRPSFFLLNLNPASSVYMFIFTQPFATFFGSESQSHRSSCILYRCKPSALCLTAKSMMKRTASPQTTLRACAIGVPRLQMMSPLTGESAGLV</sequence>
<dbReference type="InParanoid" id="A0A409XTU8"/>
<name>A0A409XTU8_PSICY</name>
<protein>
    <submittedName>
        <fullName evidence="1">Uncharacterized protein</fullName>
    </submittedName>
</protein>
<reference evidence="1 2" key="1">
    <citation type="journal article" date="2018" name="Evol. Lett.">
        <title>Horizontal gene cluster transfer increased hallucinogenic mushroom diversity.</title>
        <authorList>
            <person name="Reynolds H.T."/>
            <person name="Vijayakumar V."/>
            <person name="Gluck-Thaler E."/>
            <person name="Korotkin H.B."/>
            <person name="Matheny P.B."/>
            <person name="Slot J.C."/>
        </authorList>
    </citation>
    <scope>NUCLEOTIDE SEQUENCE [LARGE SCALE GENOMIC DNA]</scope>
    <source>
        <strain evidence="1 2">2631</strain>
    </source>
</reference>
<comment type="caution">
    <text evidence="1">The sequence shown here is derived from an EMBL/GenBank/DDBJ whole genome shotgun (WGS) entry which is preliminary data.</text>
</comment>
<accession>A0A409XTU8</accession>
<proteinExistence type="predicted"/>
<dbReference type="EMBL" id="NHYD01000415">
    <property type="protein sequence ID" value="PPQ94233.1"/>
    <property type="molecule type" value="Genomic_DNA"/>
</dbReference>
<evidence type="ECO:0000313" key="1">
    <source>
        <dbReference type="EMBL" id="PPQ94233.1"/>
    </source>
</evidence>
<evidence type="ECO:0000313" key="2">
    <source>
        <dbReference type="Proteomes" id="UP000283269"/>
    </source>
</evidence>
<keyword evidence="2" id="KW-1185">Reference proteome</keyword>
<dbReference type="Proteomes" id="UP000283269">
    <property type="component" value="Unassembled WGS sequence"/>
</dbReference>
<organism evidence="1 2">
    <name type="scientific">Psilocybe cyanescens</name>
    <dbReference type="NCBI Taxonomy" id="93625"/>
    <lineage>
        <taxon>Eukaryota</taxon>
        <taxon>Fungi</taxon>
        <taxon>Dikarya</taxon>
        <taxon>Basidiomycota</taxon>
        <taxon>Agaricomycotina</taxon>
        <taxon>Agaricomycetes</taxon>
        <taxon>Agaricomycetidae</taxon>
        <taxon>Agaricales</taxon>
        <taxon>Agaricineae</taxon>
        <taxon>Strophariaceae</taxon>
        <taxon>Psilocybe</taxon>
    </lineage>
</organism>